<evidence type="ECO:0000256" key="1">
    <source>
        <dbReference type="ARBA" id="ARBA00007301"/>
    </source>
</evidence>
<feature type="binding site" evidence="5">
    <location>
        <position position="126"/>
    </location>
    <ligand>
        <name>substrate</name>
    </ligand>
</feature>
<sequence>MDLAMMREAFTKSGLSREDLQEDPVAQFEQWFCDAEGSGMRMPNAMSLATVAGNGQPSLRTVLLKYFDTQGFVFFTNYGSRKARELDGQKRAALLFPWLGLERQVHITGRVERVSTAESAKYFLSRPHGSQIGAWVSEQSSPISSRQLLMAKFAEMRQKFRSGEVPLPSFWGGYRVLPEAFEFWQGREHRLHDRFLYSLQPDGRWGIERLAP</sequence>
<feature type="binding site" evidence="5 6">
    <location>
        <begin position="139"/>
        <end position="140"/>
    </location>
    <ligand>
        <name>FMN</name>
        <dbReference type="ChEBI" id="CHEBI:58210"/>
    </ligand>
</feature>
<feature type="binding site" evidence="5 6">
    <location>
        <begin position="60"/>
        <end position="65"/>
    </location>
    <ligand>
        <name>FMN</name>
        <dbReference type="ChEBI" id="CHEBI:58210"/>
    </ligand>
</feature>
<comment type="catalytic activity">
    <reaction evidence="5">
        <text>pyridoxine 5'-phosphate + O2 = pyridoxal 5'-phosphate + H2O2</text>
        <dbReference type="Rhea" id="RHEA:15149"/>
        <dbReference type="ChEBI" id="CHEBI:15379"/>
        <dbReference type="ChEBI" id="CHEBI:16240"/>
        <dbReference type="ChEBI" id="CHEBI:58589"/>
        <dbReference type="ChEBI" id="CHEBI:597326"/>
        <dbReference type="EC" id="1.4.3.5"/>
    </reaction>
</comment>
<dbReference type="GO" id="GO:0010181">
    <property type="term" value="F:FMN binding"/>
    <property type="evidence" value="ECO:0007669"/>
    <property type="project" value="UniProtKB-UniRule"/>
</dbReference>
<comment type="catalytic activity">
    <reaction evidence="5">
        <text>pyridoxamine 5'-phosphate + O2 + H2O = pyridoxal 5'-phosphate + H2O2 + NH4(+)</text>
        <dbReference type="Rhea" id="RHEA:15817"/>
        <dbReference type="ChEBI" id="CHEBI:15377"/>
        <dbReference type="ChEBI" id="CHEBI:15379"/>
        <dbReference type="ChEBI" id="CHEBI:16240"/>
        <dbReference type="ChEBI" id="CHEBI:28938"/>
        <dbReference type="ChEBI" id="CHEBI:58451"/>
        <dbReference type="ChEBI" id="CHEBI:597326"/>
        <dbReference type="EC" id="1.4.3.5"/>
    </reaction>
</comment>
<dbReference type="SUPFAM" id="SSF50475">
    <property type="entry name" value="FMN-binding split barrel"/>
    <property type="match status" value="1"/>
</dbReference>
<dbReference type="PANTHER" id="PTHR10851:SF0">
    <property type="entry name" value="PYRIDOXINE-5'-PHOSPHATE OXIDASE"/>
    <property type="match status" value="1"/>
</dbReference>
<evidence type="ECO:0000259" key="8">
    <source>
        <dbReference type="Pfam" id="PF10590"/>
    </source>
</evidence>
<evidence type="ECO:0000313" key="10">
    <source>
        <dbReference type="Proteomes" id="UP000321580"/>
    </source>
</evidence>
<dbReference type="UniPathway" id="UPA01068">
    <property type="reaction ID" value="UER00304"/>
</dbReference>
<evidence type="ECO:0000313" key="9">
    <source>
        <dbReference type="EMBL" id="TXB63041.1"/>
    </source>
</evidence>
<protein>
    <recommendedName>
        <fullName evidence="5">Pyridoxine/pyridoxamine 5'-phosphate oxidase</fullName>
        <ecNumber evidence="5">1.4.3.5</ecNumber>
    </recommendedName>
    <alternativeName>
        <fullName evidence="5">PNP/PMP oxidase</fullName>
        <shortName evidence="5">PNPOx</shortName>
    </alternativeName>
    <alternativeName>
        <fullName evidence="5">Pyridoxal 5'-phosphate synthase</fullName>
    </alternativeName>
</protein>
<organism evidence="9 10">
    <name type="scientific">Phaeodactylibacter luteus</name>
    <dbReference type="NCBI Taxonomy" id="1564516"/>
    <lineage>
        <taxon>Bacteria</taxon>
        <taxon>Pseudomonadati</taxon>
        <taxon>Bacteroidota</taxon>
        <taxon>Saprospiria</taxon>
        <taxon>Saprospirales</taxon>
        <taxon>Haliscomenobacteraceae</taxon>
        <taxon>Phaeodactylibacter</taxon>
    </lineage>
</organism>
<feature type="domain" description="Pyridoxine 5'-phosphate oxidase dimerisation C-terminal" evidence="8">
    <location>
        <begin position="171"/>
        <end position="212"/>
    </location>
</feature>
<dbReference type="NCBIfam" id="NF004231">
    <property type="entry name" value="PRK05679.1"/>
    <property type="match status" value="1"/>
</dbReference>
<gene>
    <name evidence="5 9" type="primary">pdxH</name>
    <name evidence="9" type="ORF">FRY97_11090</name>
</gene>
<keyword evidence="4 5" id="KW-0560">Oxidoreductase</keyword>
<feature type="domain" description="Pyridoxamine 5'-phosphate oxidase N-terminal" evidence="7">
    <location>
        <begin position="42"/>
        <end position="159"/>
    </location>
</feature>
<dbReference type="PIRSF" id="PIRSF000190">
    <property type="entry name" value="Pyd_amn-ph_oxd"/>
    <property type="match status" value="1"/>
</dbReference>
<comment type="function">
    <text evidence="5">Catalyzes the oxidation of either pyridoxine 5'-phosphate (PNP) or pyridoxamine 5'-phosphate (PMP) into pyridoxal 5'-phosphate (PLP).</text>
</comment>
<feature type="binding site" evidence="5">
    <location>
        <begin position="190"/>
        <end position="192"/>
    </location>
    <ligand>
        <name>substrate</name>
    </ligand>
</feature>
<feature type="binding site" evidence="5">
    <location>
        <position position="122"/>
    </location>
    <ligand>
        <name>substrate</name>
    </ligand>
</feature>
<proteinExistence type="inferred from homology"/>
<feature type="binding site" evidence="5 6">
    <location>
        <position position="81"/>
    </location>
    <ligand>
        <name>FMN</name>
        <dbReference type="ChEBI" id="CHEBI:58210"/>
    </ligand>
</feature>
<reference evidence="9 10" key="1">
    <citation type="submission" date="2019-08" db="EMBL/GenBank/DDBJ databases">
        <title>Genome of Phaeodactylibacter luteus.</title>
        <authorList>
            <person name="Bowman J.P."/>
        </authorList>
    </citation>
    <scope>NUCLEOTIDE SEQUENCE [LARGE SCALE GENOMIC DNA]</scope>
    <source>
        <strain evidence="9 10">KCTC 42180</strain>
    </source>
</reference>
<dbReference type="InterPro" id="IPR011576">
    <property type="entry name" value="Pyridox_Oxase_N"/>
</dbReference>
<evidence type="ECO:0000256" key="4">
    <source>
        <dbReference type="ARBA" id="ARBA00023002"/>
    </source>
</evidence>
<keyword evidence="2 5" id="KW-0285">Flavoprotein</keyword>
<name>A0A5C6RKV2_9BACT</name>
<dbReference type="Proteomes" id="UP000321580">
    <property type="component" value="Unassembled WGS sequence"/>
</dbReference>
<dbReference type="GO" id="GO:0004733">
    <property type="term" value="F:pyridoxamine phosphate oxidase activity"/>
    <property type="evidence" value="ECO:0007669"/>
    <property type="project" value="UniProtKB-UniRule"/>
</dbReference>
<dbReference type="Pfam" id="PF10590">
    <property type="entry name" value="PNP_phzG_C"/>
    <property type="match status" value="1"/>
</dbReference>
<feature type="binding site" evidence="5 6">
    <location>
        <position position="82"/>
    </location>
    <ligand>
        <name>FMN</name>
        <dbReference type="ChEBI" id="CHEBI:58210"/>
    </ligand>
</feature>
<dbReference type="InterPro" id="IPR000659">
    <property type="entry name" value="Pyridox_Oxase"/>
</dbReference>
<evidence type="ECO:0000256" key="5">
    <source>
        <dbReference type="HAMAP-Rule" id="MF_01629"/>
    </source>
</evidence>
<dbReference type="InterPro" id="IPR019576">
    <property type="entry name" value="Pyridoxamine_oxidase_dimer_C"/>
</dbReference>
<dbReference type="EMBL" id="VOOR01000020">
    <property type="protein sequence ID" value="TXB63041.1"/>
    <property type="molecule type" value="Genomic_DNA"/>
</dbReference>
<comment type="pathway">
    <text evidence="5">Cofactor metabolism; pyridoxal 5'-phosphate salvage; pyridoxal 5'-phosphate from pyridoxine 5'-phosphate: step 1/1.</text>
</comment>
<dbReference type="Pfam" id="PF01243">
    <property type="entry name" value="PNPOx_N"/>
    <property type="match status" value="1"/>
</dbReference>
<dbReference type="AlphaFoldDB" id="A0A5C6RKV2"/>
<evidence type="ECO:0000259" key="7">
    <source>
        <dbReference type="Pfam" id="PF01243"/>
    </source>
</evidence>
<dbReference type="NCBIfam" id="TIGR00558">
    <property type="entry name" value="pdxH"/>
    <property type="match status" value="1"/>
</dbReference>
<dbReference type="Gene3D" id="2.30.110.10">
    <property type="entry name" value="Electron Transport, Fmn-binding Protein, Chain A"/>
    <property type="match status" value="1"/>
</dbReference>
<dbReference type="GO" id="GO:0008615">
    <property type="term" value="P:pyridoxine biosynthetic process"/>
    <property type="evidence" value="ECO:0007669"/>
    <property type="project" value="UniProtKB-UniRule"/>
</dbReference>
<feature type="binding site" evidence="5">
    <location>
        <position position="130"/>
    </location>
    <ligand>
        <name>substrate</name>
    </ligand>
</feature>
<keyword evidence="5" id="KW-0664">Pyridoxine biosynthesis</keyword>
<feature type="binding site" evidence="5 6">
    <location>
        <begin position="75"/>
        <end position="76"/>
    </location>
    <ligand>
        <name>FMN</name>
        <dbReference type="ChEBI" id="CHEBI:58210"/>
    </ligand>
</feature>
<keyword evidence="3 5" id="KW-0288">FMN</keyword>
<dbReference type="EC" id="1.4.3.5" evidence="5"/>
<keyword evidence="10" id="KW-1185">Reference proteome</keyword>
<feature type="binding site" evidence="5 6">
    <location>
        <position position="104"/>
    </location>
    <ligand>
        <name>FMN</name>
        <dbReference type="ChEBI" id="CHEBI:58210"/>
    </ligand>
</feature>
<evidence type="ECO:0000256" key="6">
    <source>
        <dbReference type="PIRSR" id="PIRSR000190-2"/>
    </source>
</evidence>
<dbReference type="InterPro" id="IPR012349">
    <property type="entry name" value="Split_barrel_FMN-bd"/>
</dbReference>
<comment type="cofactor">
    <cofactor evidence="5 6">
        <name>FMN</name>
        <dbReference type="ChEBI" id="CHEBI:58210"/>
    </cofactor>
    <text evidence="5 6">Binds 1 FMN per subunit.</text>
</comment>
<comment type="subunit">
    <text evidence="5">Homodimer.</text>
</comment>
<dbReference type="InterPro" id="IPR019740">
    <property type="entry name" value="Pyridox_Oxase_CS"/>
</dbReference>
<dbReference type="HAMAP" id="MF_01629">
    <property type="entry name" value="PdxH"/>
    <property type="match status" value="1"/>
</dbReference>
<feature type="binding site" evidence="5">
    <location>
        <position position="65"/>
    </location>
    <ligand>
        <name>substrate</name>
    </ligand>
</feature>
<dbReference type="OrthoDB" id="9780392at2"/>
<dbReference type="PANTHER" id="PTHR10851">
    <property type="entry name" value="PYRIDOXINE-5-PHOSPHATE OXIDASE"/>
    <property type="match status" value="1"/>
</dbReference>
<feature type="binding site" evidence="5 6">
    <location>
        <position position="194"/>
    </location>
    <ligand>
        <name>FMN</name>
        <dbReference type="ChEBI" id="CHEBI:58210"/>
    </ligand>
</feature>
<feature type="binding site" evidence="5 6">
    <location>
        <position position="184"/>
    </location>
    <ligand>
        <name>FMN</name>
        <dbReference type="ChEBI" id="CHEBI:58210"/>
    </ligand>
</feature>
<evidence type="ECO:0000256" key="2">
    <source>
        <dbReference type="ARBA" id="ARBA00022630"/>
    </source>
</evidence>
<dbReference type="RefSeq" id="WP_147167596.1">
    <property type="nucleotide sequence ID" value="NZ_VOOR01000020.1"/>
</dbReference>
<dbReference type="PROSITE" id="PS01064">
    <property type="entry name" value="PYRIDOX_OXIDASE"/>
    <property type="match status" value="1"/>
</dbReference>
<evidence type="ECO:0000256" key="3">
    <source>
        <dbReference type="ARBA" id="ARBA00022643"/>
    </source>
</evidence>
<comment type="caution">
    <text evidence="9">The sequence shown here is derived from an EMBL/GenBank/DDBJ whole genome shotgun (WGS) entry which is preliminary data.</text>
</comment>
<comment type="similarity">
    <text evidence="1 5">Belongs to the pyridoxamine 5'-phosphate oxidase family.</text>
</comment>
<comment type="pathway">
    <text evidence="5">Cofactor metabolism; pyridoxal 5'-phosphate salvage; pyridoxal 5'-phosphate from pyridoxamine 5'-phosphate: step 1/1.</text>
</comment>
<accession>A0A5C6RKV2</accession>